<dbReference type="GO" id="GO:0004672">
    <property type="term" value="F:protein kinase activity"/>
    <property type="evidence" value="ECO:0007669"/>
    <property type="project" value="InterPro"/>
</dbReference>
<dbReference type="Proteomes" id="UP001373714">
    <property type="component" value="Unassembled WGS sequence"/>
</dbReference>
<sequence>MASLKKLRHESYTIAWICALPLEMAAAKAMLDNTHAALSQHRRDGNTYTLGEIGGHNVVIACLPSGIYGLTSAGIVASQLLFTFTAIRFGVMVGIGGGAPSRTADIRLGDVVVSKPTGTLGGVVQFDLGKTLSNGRFERTGALNKPPQVILTALSSLQADDMMGTSQVPAILSNMVRKYPAMEKRFAHPGQHQDWVFEATYEHTGAGSSCDSCDRDRLINRDKRLKDDPVVHYGLIASSNQVMRDGVARDRLAQELGVLCFEMEAAGLMDSFPCVVIRGICDYSDSHKSKQWQEYAAATAAAYAKCLISASSIVQTATTQTVLQVTSGSGQSLDPRVFPSRSEQAVTPDVAKQGMQGGLGAQNLGPNLLRVDSKSPATAQSNMAAVRTLDEYFSPARSSYKHEDFDAIAMLLSASPQTKIFSRMPRLYTLIRHLEQSKSPTNADVVAKCAKNLRYFLDSGLSDQFLPFSQTQLPAAFREGWKSRFIAAQPIVCDNVDLVQMMVMGKHITFDGTSPDKYFTRRKLIATGERGEVDEILSVLNEVETYARKRFYKRFMRGANVQTVASFENEVKNMKCIVHHHCVKLVASYSDPKYFALIMSPVAQCNLAKYLTAATGPSQDSENKRGFLPRFFGCLVRTLWFLHRQKLRHRDIKPENILVFEGNVLFTDFDCSYSWAHTTRSTTDKVPPRTWKYAAPEVALSGFQKDIQINSSSDIWSLGCVFLEIITVWMGKSLDELNGYLDQDNYYLNIDKLQKWMESLRREASPPNEAALEWVARMLQRDADMRPSAHELVELVSGAPNPWQFYCSDCQEEDHQPAEGQTVVQATNGSSDLTLASDSIKSSDLTGSSDFTGLTGSSDFTELSEPGVQPAYVNGSGTLSTPTSPMDKGLASVESIDALSDKIPSSSPTTSPITPTRTFSSDQWATDVCAELGVKNPKREHWQAIEASYKVFRKAMLEAGFVEIEE</sequence>
<comment type="caution">
    <text evidence="2">The sequence shown here is derived from an EMBL/GenBank/DDBJ whole genome shotgun (WGS) entry which is preliminary data.</text>
</comment>
<accession>A0AAV9UD86</accession>
<feature type="domain" description="Protein kinase" evidence="1">
    <location>
        <begin position="519"/>
        <end position="804"/>
    </location>
</feature>
<dbReference type="GO" id="GO:0009116">
    <property type="term" value="P:nucleoside metabolic process"/>
    <property type="evidence" value="ECO:0007669"/>
    <property type="project" value="InterPro"/>
</dbReference>
<dbReference type="SUPFAM" id="SSF56112">
    <property type="entry name" value="Protein kinase-like (PK-like)"/>
    <property type="match status" value="1"/>
</dbReference>
<dbReference type="InterPro" id="IPR011009">
    <property type="entry name" value="Kinase-like_dom_sf"/>
</dbReference>
<reference evidence="2 3" key="1">
    <citation type="submission" date="2019-10" db="EMBL/GenBank/DDBJ databases">
        <authorList>
            <person name="Palmer J.M."/>
        </authorList>
    </citation>
    <scope>NUCLEOTIDE SEQUENCE [LARGE SCALE GENOMIC DNA]</scope>
    <source>
        <strain evidence="2 3">TWF730</strain>
    </source>
</reference>
<dbReference type="PROSITE" id="PS50011">
    <property type="entry name" value="PROTEIN_KINASE_DOM"/>
    <property type="match status" value="1"/>
</dbReference>
<name>A0AAV9UD86_9PEZI</name>
<keyword evidence="3" id="KW-1185">Reference proteome</keyword>
<dbReference type="Gene3D" id="3.40.50.1580">
    <property type="entry name" value="Nucleoside phosphorylase domain"/>
    <property type="match status" value="1"/>
</dbReference>
<dbReference type="InterPro" id="IPR035994">
    <property type="entry name" value="Nucleoside_phosphorylase_sf"/>
</dbReference>
<dbReference type="AlphaFoldDB" id="A0AAV9UD86"/>
<protein>
    <recommendedName>
        <fullName evidence="1">Protein kinase domain-containing protein</fullName>
    </recommendedName>
</protein>
<dbReference type="CDD" id="cd00180">
    <property type="entry name" value="PKc"/>
    <property type="match status" value="1"/>
</dbReference>
<dbReference type="EMBL" id="JAVHNS010000012">
    <property type="protein sequence ID" value="KAK6338324.1"/>
    <property type="molecule type" value="Genomic_DNA"/>
</dbReference>
<dbReference type="InterPro" id="IPR000845">
    <property type="entry name" value="Nucleoside_phosphorylase_d"/>
</dbReference>
<dbReference type="SMART" id="SM00220">
    <property type="entry name" value="S_TKc"/>
    <property type="match status" value="1"/>
</dbReference>
<dbReference type="SUPFAM" id="SSF53167">
    <property type="entry name" value="Purine and uridine phosphorylases"/>
    <property type="match status" value="1"/>
</dbReference>
<evidence type="ECO:0000313" key="2">
    <source>
        <dbReference type="EMBL" id="KAK6338324.1"/>
    </source>
</evidence>
<dbReference type="InterPro" id="IPR008271">
    <property type="entry name" value="Ser/Thr_kinase_AS"/>
</dbReference>
<dbReference type="PANTHER" id="PTHR46082:SF11">
    <property type="entry name" value="AAA+ ATPASE DOMAIN-CONTAINING PROTEIN-RELATED"/>
    <property type="match status" value="1"/>
</dbReference>
<dbReference type="Pfam" id="PF01048">
    <property type="entry name" value="PNP_UDP_1"/>
    <property type="match status" value="1"/>
</dbReference>
<proteinExistence type="predicted"/>
<dbReference type="Gene3D" id="3.30.200.20">
    <property type="entry name" value="Phosphorylase Kinase, domain 1"/>
    <property type="match status" value="1"/>
</dbReference>
<dbReference type="Gene3D" id="1.10.510.10">
    <property type="entry name" value="Transferase(Phosphotransferase) domain 1"/>
    <property type="match status" value="1"/>
</dbReference>
<organism evidence="2 3">
    <name type="scientific">Orbilia blumenaviensis</name>
    <dbReference type="NCBI Taxonomy" id="1796055"/>
    <lineage>
        <taxon>Eukaryota</taxon>
        <taxon>Fungi</taxon>
        <taxon>Dikarya</taxon>
        <taxon>Ascomycota</taxon>
        <taxon>Pezizomycotina</taxon>
        <taxon>Orbiliomycetes</taxon>
        <taxon>Orbiliales</taxon>
        <taxon>Orbiliaceae</taxon>
        <taxon>Orbilia</taxon>
    </lineage>
</organism>
<gene>
    <name evidence="2" type="ORF">TWF730_002387</name>
</gene>
<dbReference type="Pfam" id="PF00069">
    <property type="entry name" value="Pkinase"/>
    <property type="match status" value="1"/>
</dbReference>
<dbReference type="InterPro" id="IPR053137">
    <property type="entry name" value="NLR-like"/>
</dbReference>
<evidence type="ECO:0000313" key="3">
    <source>
        <dbReference type="Proteomes" id="UP001373714"/>
    </source>
</evidence>
<dbReference type="InterPro" id="IPR000719">
    <property type="entry name" value="Prot_kinase_dom"/>
</dbReference>
<dbReference type="PROSITE" id="PS00108">
    <property type="entry name" value="PROTEIN_KINASE_ST"/>
    <property type="match status" value="1"/>
</dbReference>
<dbReference type="PANTHER" id="PTHR46082">
    <property type="entry name" value="ATP/GTP-BINDING PROTEIN-RELATED"/>
    <property type="match status" value="1"/>
</dbReference>
<evidence type="ECO:0000259" key="1">
    <source>
        <dbReference type="PROSITE" id="PS50011"/>
    </source>
</evidence>
<dbReference type="GO" id="GO:0005524">
    <property type="term" value="F:ATP binding"/>
    <property type="evidence" value="ECO:0007669"/>
    <property type="project" value="InterPro"/>
</dbReference>